<dbReference type="SUPFAM" id="SSF52016">
    <property type="entry name" value="LeuD/IlvD-like"/>
    <property type="match status" value="1"/>
</dbReference>
<evidence type="ECO:0000313" key="4">
    <source>
        <dbReference type="EMBL" id="PSB02093.1"/>
    </source>
</evidence>
<dbReference type="RefSeq" id="WP_106289434.1">
    <property type="nucleotide sequence ID" value="NZ_CAWNTC010000099.1"/>
</dbReference>
<dbReference type="PANTHER" id="PTHR43345:SF2">
    <property type="entry name" value="3-ISOPROPYLMALATE DEHYDRATASE SMALL SUBUNIT 1"/>
    <property type="match status" value="1"/>
</dbReference>
<dbReference type="PANTHER" id="PTHR43345">
    <property type="entry name" value="3-ISOPROPYLMALATE DEHYDRATASE SMALL SUBUNIT 2-RELATED-RELATED"/>
    <property type="match status" value="1"/>
</dbReference>
<name>A0A2T1C1V1_9CYAN</name>
<evidence type="ECO:0000256" key="1">
    <source>
        <dbReference type="ARBA" id="ARBA00009869"/>
    </source>
</evidence>
<dbReference type="InterPro" id="IPR000573">
    <property type="entry name" value="AconitaseA/IPMdHydase_ssu_swvl"/>
</dbReference>
<sequence length="180" mass="19582">MKNLRVITDTVYAVRDNLDTDQILPAEFLKINPATPEGYQELGSLAMCGLPNTYPSFIDAQSGKAIHSIIVAGDNFGCGSSREHAPIALGASGVQVIIAQSFARIFWRNCLVTGAVLAVEVPETLCDILQTGDSIEIFPDEHLIRIPKTTQEIQIKSLDVLVEIVEAEGLFPYARKIGKI</sequence>
<keyword evidence="5" id="KW-1185">Reference proteome</keyword>
<dbReference type="InterPro" id="IPR015928">
    <property type="entry name" value="Aconitase/3IPM_dehydase_swvl"/>
</dbReference>
<evidence type="ECO:0000259" key="3">
    <source>
        <dbReference type="Pfam" id="PF00694"/>
    </source>
</evidence>
<reference evidence="4 5" key="2">
    <citation type="submission" date="2018-03" db="EMBL/GenBank/DDBJ databases">
        <title>The ancient ancestry and fast evolution of plastids.</title>
        <authorList>
            <person name="Moore K.R."/>
            <person name="Magnabosco C."/>
            <person name="Momper L."/>
            <person name="Gold D.A."/>
            <person name="Bosak T."/>
            <person name="Fournier G.P."/>
        </authorList>
    </citation>
    <scope>NUCLEOTIDE SEQUENCE [LARGE SCALE GENOMIC DNA]</scope>
    <source>
        <strain evidence="4 5">CCAP 1448/3</strain>
    </source>
</reference>
<evidence type="ECO:0000256" key="2">
    <source>
        <dbReference type="ARBA" id="ARBA00023239"/>
    </source>
</evidence>
<dbReference type="InterPro" id="IPR050075">
    <property type="entry name" value="LeuD"/>
</dbReference>
<reference evidence="4 5" key="1">
    <citation type="submission" date="2018-02" db="EMBL/GenBank/DDBJ databases">
        <authorList>
            <person name="Cohen D.B."/>
            <person name="Kent A.D."/>
        </authorList>
    </citation>
    <scope>NUCLEOTIDE SEQUENCE [LARGE SCALE GENOMIC DNA]</scope>
    <source>
        <strain evidence="4 5">CCAP 1448/3</strain>
    </source>
</reference>
<gene>
    <name evidence="4" type="ORF">C7B64_14800</name>
</gene>
<keyword evidence="2" id="KW-0456">Lyase</keyword>
<evidence type="ECO:0000313" key="5">
    <source>
        <dbReference type="Proteomes" id="UP000238762"/>
    </source>
</evidence>
<dbReference type="OrthoDB" id="9777465at2"/>
<comment type="caution">
    <text evidence="4">The sequence shown here is derived from an EMBL/GenBank/DDBJ whole genome shotgun (WGS) entry which is preliminary data.</text>
</comment>
<dbReference type="Pfam" id="PF00694">
    <property type="entry name" value="Aconitase_C"/>
    <property type="match status" value="1"/>
</dbReference>
<protein>
    <submittedName>
        <fullName evidence="4">3-isopropylmalate dehydratase</fullName>
    </submittedName>
</protein>
<dbReference type="GO" id="GO:0016836">
    <property type="term" value="F:hydro-lyase activity"/>
    <property type="evidence" value="ECO:0007669"/>
    <property type="project" value="InterPro"/>
</dbReference>
<dbReference type="AlphaFoldDB" id="A0A2T1C1V1"/>
<proteinExistence type="inferred from homology"/>
<dbReference type="Gene3D" id="3.20.19.10">
    <property type="entry name" value="Aconitase, domain 4"/>
    <property type="match status" value="1"/>
</dbReference>
<dbReference type="InterPro" id="IPR011827">
    <property type="entry name" value="LeuD_type2/HacB/DmdB"/>
</dbReference>
<dbReference type="EMBL" id="PVWJ01000073">
    <property type="protein sequence ID" value="PSB02093.1"/>
    <property type="molecule type" value="Genomic_DNA"/>
</dbReference>
<dbReference type="InterPro" id="IPR033940">
    <property type="entry name" value="IPMI_Swivel"/>
</dbReference>
<dbReference type="CDD" id="cd01577">
    <property type="entry name" value="IPMI_Swivel"/>
    <property type="match status" value="1"/>
</dbReference>
<organism evidence="4 5">
    <name type="scientific">Merismopedia glauca CCAP 1448/3</name>
    <dbReference type="NCBI Taxonomy" id="1296344"/>
    <lineage>
        <taxon>Bacteria</taxon>
        <taxon>Bacillati</taxon>
        <taxon>Cyanobacteriota</taxon>
        <taxon>Cyanophyceae</taxon>
        <taxon>Synechococcales</taxon>
        <taxon>Merismopediaceae</taxon>
        <taxon>Merismopedia</taxon>
    </lineage>
</organism>
<accession>A0A2T1C1V1</accession>
<feature type="domain" description="Aconitase A/isopropylmalate dehydratase small subunit swivel" evidence="3">
    <location>
        <begin position="53"/>
        <end position="122"/>
    </location>
</feature>
<dbReference type="NCBIfam" id="TIGR02087">
    <property type="entry name" value="LEUD_arch"/>
    <property type="match status" value="1"/>
</dbReference>
<dbReference type="Proteomes" id="UP000238762">
    <property type="component" value="Unassembled WGS sequence"/>
</dbReference>
<comment type="similarity">
    <text evidence="1">Belongs to the LeuD family. LeuD type 2 subfamily.</text>
</comment>